<dbReference type="Gene3D" id="3.40.80.10">
    <property type="entry name" value="Peptidoglycan recognition protein-like"/>
    <property type="match status" value="1"/>
</dbReference>
<evidence type="ECO:0000313" key="5">
    <source>
        <dbReference type="Proteomes" id="UP000384372"/>
    </source>
</evidence>
<dbReference type="SMART" id="SM00644">
    <property type="entry name" value="Ami_2"/>
    <property type="match status" value="1"/>
</dbReference>
<protein>
    <submittedName>
        <fullName evidence="4">N-acetylmuramoyl-L-alanine amidase</fullName>
    </submittedName>
</protein>
<proteinExistence type="inferred from homology"/>
<dbReference type="GO" id="GO:0008270">
    <property type="term" value="F:zinc ion binding"/>
    <property type="evidence" value="ECO:0007669"/>
    <property type="project" value="InterPro"/>
</dbReference>
<dbReference type="Pfam" id="PF01510">
    <property type="entry name" value="Amidase_2"/>
    <property type="match status" value="1"/>
</dbReference>
<feature type="domain" description="Peptidoglycan recognition protein family" evidence="3">
    <location>
        <begin position="1"/>
        <end position="119"/>
    </location>
</feature>
<dbReference type="PANTHER" id="PTHR11022:SF41">
    <property type="entry name" value="PEPTIDOGLYCAN-RECOGNITION PROTEIN LC-RELATED"/>
    <property type="match status" value="1"/>
</dbReference>
<keyword evidence="5" id="KW-1185">Reference proteome</keyword>
<dbReference type="InterPro" id="IPR006619">
    <property type="entry name" value="PGRP_domain_met/bac"/>
</dbReference>
<dbReference type="RefSeq" id="WP_158464265.1">
    <property type="nucleotide sequence ID" value="NZ_VZAD01000091.1"/>
</dbReference>
<dbReference type="PANTHER" id="PTHR11022">
    <property type="entry name" value="PEPTIDOGLYCAN RECOGNITION PROTEIN"/>
    <property type="match status" value="1"/>
</dbReference>
<evidence type="ECO:0000259" key="2">
    <source>
        <dbReference type="SMART" id="SM00644"/>
    </source>
</evidence>
<sequence length="141" mass="16081">MRDINLIVVHCSATRVNQNFTVEQLEACHKARGFDTIGYHYYITKDGTLYPCRPERIAGAHARHYNAHSIGICYEGGLDANGHPADTRTLAQKVTMEELLHSLCVDYPDAEILGHRDLPNVRKDCPCFDVRDWLEDIDFHI</sequence>
<dbReference type="SMART" id="SM00701">
    <property type="entry name" value="PGRP"/>
    <property type="match status" value="1"/>
</dbReference>
<dbReference type="InterPro" id="IPR002502">
    <property type="entry name" value="Amidase_domain"/>
</dbReference>
<accession>A0A6A7WE44</accession>
<dbReference type="AlphaFoldDB" id="A0A6A7WE44"/>
<dbReference type="GO" id="GO:0009253">
    <property type="term" value="P:peptidoglycan catabolic process"/>
    <property type="evidence" value="ECO:0007669"/>
    <property type="project" value="InterPro"/>
</dbReference>
<dbReference type="CDD" id="cd06583">
    <property type="entry name" value="PGRP"/>
    <property type="match status" value="1"/>
</dbReference>
<comment type="similarity">
    <text evidence="1">Belongs to the N-acetylmuramoyl-L-alanine amidase 2 family.</text>
</comment>
<gene>
    <name evidence="4" type="ORF">F7D20_12135</name>
</gene>
<dbReference type="SUPFAM" id="SSF55846">
    <property type="entry name" value="N-acetylmuramoyl-L-alanine amidase-like"/>
    <property type="match status" value="1"/>
</dbReference>
<dbReference type="OrthoDB" id="1037861at2"/>
<evidence type="ECO:0000256" key="1">
    <source>
        <dbReference type="ARBA" id="ARBA00007553"/>
    </source>
</evidence>
<evidence type="ECO:0000259" key="3">
    <source>
        <dbReference type="SMART" id="SM00701"/>
    </source>
</evidence>
<evidence type="ECO:0000313" key="4">
    <source>
        <dbReference type="EMBL" id="MQP12685.1"/>
    </source>
</evidence>
<feature type="domain" description="N-acetylmuramoyl-L-alanine amidase" evidence="2">
    <location>
        <begin position="2"/>
        <end position="127"/>
    </location>
</feature>
<dbReference type="EMBL" id="VZAD01000091">
    <property type="protein sequence ID" value="MQP12685.1"/>
    <property type="molecule type" value="Genomic_DNA"/>
</dbReference>
<dbReference type="InterPro" id="IPR036505">
    <property type="entry name" value="Amidase/PGRP_sf"/>
</dbReference>
<dbReference type="Proteomes" id="UP000384372">
    <property type="component" value="Unassembled WGS sequence"/>
</dbReference>
<organism evidence="4 5">
    <name type="scientific">Segatella copri</name>
    <dbReference type="NCBI Taxonomy" id="165179"/>
    <lineage>
        <taxon>Bacteria</taxon>
        <taxon>Pseudomonadati</taxon>
        <taxon>Bacteroidota</taxon>
        <taxon>Bacteroidia</taxon>
        <taxon>Bacteroidales</taxon>
        <taxon>Prevotellaceae</taxon>
        <taxon>Segatella</taxon>
    </lineage>
</organism>
<dbReference type="InterPro" id="IPR015510">
    <property type="entry name" value="PGRP"/>
</dbReference>
<dbReference type="GO" id="GO:0008745">
    <property type="term" value="F:N-acetylmuramoyl-L-alanine amidase activity"/>
    <property type="evidence" value="ECO:0007669"/>
    <property type="project" value="InterPro"/>
</dbReference>
<reference evidence="4 5" key="1">
    <citation type="submission" date="2019-09" db="EMBL/GenBank/DDBJ databases">
        <title>Distinct polysaccharide growth profiles of human intestinal Prevotella copri isolates.</title>
        <authorList>
            <person name="Fehlner-Peach H."/>
            <person name="Magnabosco C."/>
            <person name="Raghavan V."/>
            <person name="Scher J.U."/>
            <person name="Tett A."/>
            <person name="Cox L.M."/>
            <person name="Gottsegen C."/>
            <person name="Watters A."/>
            <person name="Wiltshire- Gordon J.D."/>
            <person name="Segata N."/>
            <person name="Bonneau R."/>
            <person name="Littman D.R."/>
        </authorList>
    </citation>
    <scope>NUCLEOTIDE SEQUENCE [LARGE SCALE GENOMIC DNA]</scope>
    <source>
        <strain evidence="5">iAQ1173</strain>
    </source>
</reference>
<comment type="caution">
    <text evidence="4">The sequence shown here is derived from an EMBL/GenBank/DDBJ whole genome shotgun (WGS) entry which is preliminary data.</text>
</comment>
<name>A0A6A7WE44_9BACT</name>